<evidence type="ECO:0000313" key="3">
    <source>
        <dbReference type="EMBL" id="GJM90147.1"/>
    </source>
</evidence>
<dbReference type="PANTHER" id="PTHR37252">
    <property type="entry name" value="POLYADENYLATE-BINDING PROTEIN-INTERACTING PROTEIN 6"/>
    <property type="match status" value="1"/>
</dbReference>
<dbReference type="InterPro" id="IPR003892">
    <property type="entry name" value="CUE"/>
</dbReference>
<dbReference type="Pfam" id="PF07145">
    <property type="entry name" value="PAM2"/>
    <property type="match status" value="1"/>
</dbReference>
<gene>
    <name evidence="3" type="primary">ga06400</name>
    <name evidence="3" type="ORF">PR202_ga06400</name>
</gene>
<evidence type="ECO:0000256" key="1">
    <source>
        <dbReference type="SAM" id="MobiDB-lite"/>
    </source>
</evidence>
<reference evidence="3" key="1">
    <citation type="journal article" date="2018" name="DNA Res.">
        <title>Multiple hybrid de novo genome assembly of finger millet, an orphan allotetraploid crop.</title>
        <authorList>
            <person name="Hatakeyama M."/>
            <person name="Aluri S."/>
            <person name="Balachadran M.T."/>
            <person name="Sivarajan S.R."/>
            <person name="Patrignani A."/>
            <person name="Gruter S."/>
            <person name="Poveda L."/>
            <person name="Shimizu-Inatsugi R."/>
            <person name="Baeten J."/>
            <person name="Francoijs K.J."/>
            <person name="Nataraja K.N."/>
            <person name="Reddy Y.A.N."/>
            <person name="Phadnis S."/>
            <person name="Ravikumar R.L."/>
            <person name="Schlapbach R."/>
            <person name="Sreeman S.M."/>
            <person name="Shimizu K.K."/>
        </authorList>
    </citation>
    <scope>NUCLEOTIDE SEQUENCE</scope>
</reference>
<name>A0AAV5BXC5_ELECO</name>
<dbReference type="GO" id="GO:0043130">
    <property type="term" value="F:ubiquitin binding"/>
    <property type="evidence" value="ECO:0007669"/>
    <property type="project" value="InterPro"/>
</dbReference>
<protein>
    <recommendedName>
        <fullName evidence="2">CUE domain-containing protein</fullName>
    </recommendedName>
</protein>
<feature type="domain" description="CUE" evidence="2">
    <location>
        <begin position="104"/>
        <end position="148"/>
    </location>
</feature>
<dbReference type="InterPro" id="IPR009060">
    <property type="entry name" value="UBA-like_sf"/>
</dbReference>
<dbReference type="PROSITE" id="PS51140">
    <property type="entry name" value="CUE"/>
    <property type="match status" value="1"/>
</dbReference>
<evidence type="ECO:0000259" key="2">
    <source>
        <dbReference type="PROSITE" id="PS51140"/>
    </source>
</evidence>
<dbReference type="PANTHER" id="PTHR37252:SF3">
    <property type="entry name" value="POLYADENYLATE-BINDING PROTEIN-INTERACTING PROTEIN 6"/>
    <property type="match status" value="1"/>
</dbReference>
<dbReference type="EMBL" id="BQKI01000003">
    <property type="protein sequence ID" value="GJM90147.1"/>
    <property type="molecule type" value="Genomic_DNA"/>
</dbReference>
<dbReference type="InterPro" id="IPR009818">
    <property type="entry name" value="PAM2_motif"/>
</dbReference>
<proteinExistence type="predicted"/>
<organism evidence="3 4">
    <name type="scientific">Eleusine coracana subsp. coracana</name>
    <dbReference type="NCBI Taxonomy" id="191504"/>
    <lineage>
        <taxon>Eukaryota</taxon>
        <taxon>Viridiplantae</taxon>
        <taxon>Streptophyta</taxon>
        <taxon>Embryophyta</taxon>
        <taxon>Tracheophyta</taxon>
        <taxon>Spermatophyta</taxon>
        <taxon>Magnoliopsida</taxon>
        <taxon>Liliopsida</taxon>
        <taxon>Poales</taxon>
        <taxon>Poaceae</taxon>
        <taxon>PACMAD clade</taxon>
        <taxon>Chloridoideae</taxon>
        <taxon>Cynodonteae</taxon>
        <taxon>Eleusininae</taxon>
        <taxon>Eleusine</taxon>
    </lineage>
</organism>
<accession>A0AAV5BXC5</accession>
<dbReference type="Proteomes" id="UP001054889">
    <property type="component" value="Unassembled WGS sequence"/>
</dbReference>
<keyword evidence="4" id="KW-1185">Reference proteome</keyword>
<feature type="region of interest" description="Disordered" evidence="1">
    <location>
        <begin position="1"/>
        <end position="87"/>
    </location>
</feature>
<comment type="caution">
    <text evidence="3">The sequence shown here is derived from an EMBL/GenBank/DDBJ whole genome shotgun (WGS) entry which is preliminary data.</text>
</comment>
<dbReference type="Pfam" id="PF02845">
    <property type="entry name" value="CUE"/>
    <property type="match status" value="1"/>
</dbReference>
<reference evidence="3" key="2">
    <citation type="submission" date="2021-12" db="EMBL/GenBank/DDBJ databases">
        <title>Resequencing data analysis of finger millet.</title>
        <authorList>
            <person name="Hatakeyama M."/>
            <person name="Aluri S."/>
            <person name="Balachadran M.T."/>
            <person name="Sivarajan S.R."/>
            <person name="Poveda L."/>
            <person name="Shimizu-Inatsugi R."/>
            <person name="Schlapbach R."/>
            <person name="Sreeman S.M."/>
            <person name="Shimizu K.K."/>
        </authorList>
    </citation>
    <scope>NUCLEOTIDE SEQUENCE</scope>
</reference>
<dbReference type="AlphaFoldDB" id="A0AAV5BXC5"/>
<evidence type="ECO:0000313" key="4">
    <source>
        <dbReference type="Proteomes" id="UP001054889"/>
    </source>
</evidence>
<dbReference type="InterPro" id="IPR038981">
    <property type="entry name" value="CID5/CID6"/>
</dbReference>
<dbReference type="SUPFAM" id="SSF46934">
    <property type="entry name" value="UBA-like"/>
    <property type="match status" value="1"/>
</dbReference>
<sequence>MDGLSQLNPHATPFVPSSMCCTSAESLNERTDSDEIQAYDTESSIEAADTPVDDDYDLPDSLSVDFSADESLPKHNIVPSDESSSADHRVFDPSEYVGSDSDVRLPDVVGHLSCMFPNVSADFIIDALKLQEFDVDLTIEMLSHLVREVSHLFMLFFILYHNLYFSRTLYMPV</sequence>